<feature type="compositionally biased region" description="Basic and acidic residues" evidence="1">
    <location>
        <begin position="9"/>
        <end position="22"/>
    </location>
</feature>
<gene>
    <name evidence="3" type="ORF">GGP41_001458</name>
</gene>
<accession>A0A8H5Z796</accession>
<dbReference type="EMBL" id="WNKQ01000031">
    <property type="protein sequence ID" value="KAF5844075.1"/>
    <property type="molecule type" value="Genomic_DNA"/>
</dbReference>
<dbReference type="InterPro" id="IPR013087">
    <property type="entry name" value="Znf_C2H2_type"/>
</dbReference>
<evidence type="ECO:0000313" key="3">
    <source>
        <dbReference type="EMBL" id="KAF5844075.1"/>
    </source>
</evidence>
<feature type="region of interest" description="Disordered" evidence="1">
    <location>
        <begin position="1"/>
        <end position="22"/>
    </location>
</feature>
<feature type="region of interest" description="Disordered" evidence="1">
    <location>
        <begin position="176"/>
        <end position="218"/>
    </location>
</feature>
<organism evidence="3 4">
    <name type="scientific">Cochliobolus sativus</name>
    <name type="common">Common root rot and spot blotch fungus</name>
    <name type="synonym">Bipolaris sorokiniana</name>
    <dbReference type="NCBI Taxonomy" id="45130"/>
    <lineage>
        <taxon>Eukaryota</taxon>
        <taxon>Fungi</taxon>
        <taxon>Dikarya</taxon>
        <taxon>Ascomycota</taxon>
        <taxon>Pezizomycotina</taxon>
        <taxon>Dothideomycetes</taxon>
        <taxon>Pleosporomycetidae</taxon>
        <taxon>Pleosporales</taxon>
        <taxon>Pleosporineae</taxon>
        <taxon>Pleosporaceae</taxon>
        <taxon>Bipolaris</taxon>
    </lineage>
</organism>
<feature type="compositionally biased region" description="Polar residues" evidence="1">
    <location>
        <begin position="187"/>
        <end position="218"/>
    </location>
</feature>
<evidence type="ECO:0000313" key="4">
    <source>
        <dbReference type="Proteomes" id="UP000624244"/>
    </source>
</evidence>
<comment type="caution">
    <text evidence="3">The sequence shown here is derived from an EMBL/GenBank/DDBJ whole genome shotgun (WGS) entry which is preliminary data.</text>
</comment>
<reference evidence="3" key="1">
    <citation type="submission" date="2019-11" db="EMBL/GenBank/DDBJ databases">
        <title>Bipolaris sorokiniana Genome sequencing.</title>
        <authorList>
            <person name="Wang H."/>
        </authorList>
    </citation>
    <scope>NUCLEOTIDE SEQUENCE</scope>
</reference>
<dbReference type="AlphaFoldDB" id="A0A8H5Z796"/>
<proteinExistence type="predicted"/>
<evidence type="ECO:0000259" key="2">
    <source>
        <dbReference type="PROSITE" id="PS00028"/>
    </source>
</evidence>
<sequence>MAQGSADASLDRPRKEDQSLKKDLVIYPDSDGKYQCRRCPKRFLCHEPYQYHATKHGDTIEHIYIESKQLKSYIKAFHGVCCRRSTHYVRVTISESLGYNSEIRHIDEEQELTFEEFLEKDFNATKPYKETLESMVELQRQCCRSTHDTTVSGPKKLFNWVRSCFACVPTPRRSWSSRWTPDKRPTSLYSSTKTITASNGQDTVADDPTSTASWPSTPDTRLTSLYPSIEATDANNGQDLVANDPTSIAKTVLPENLSGIIAVRSFYSTSNGVRGHKALVATQSDTVMLLQRVDLDALLSHERIMNQLQNIVGGQAFRELLKFQEKRMDILEPVYCGILPDDLPIGVGEELSLEECSPTLLAHVNNCIHI</sequence>
<name>A0A8H5Z796_COCSA</name>
<dbReference type="PROSITE" id="PS00028">
    <property type="entry name" value="ZINC_FINGER_C2H2_1"/>
    <property type="match status" value="1"/>
</dbReference>
<evidence type="ECO:0000256" key="1">
    <source>
        <dbReference type="SAM" id="MobiDB-lite"/>
    </source>
</evidence>
<protein>
    <recommendedName>
        <fullName evidence="2">C2H2-type domain-containing protein</fullName>
    </recommendedName>
</protein>
<dbReference type="Proteomes" id="UP000624244">
    <property type="component" value="Unassembled WGS sequence"/>
</dbReference>
<feature type="domain" description="C2H2-type" evidence="2">
    <location>
        <begin position="36"/>
        <end position="56"/>
    </location>
</feature>